<dbReference type="RefSeq" id="WP_378930781.1">
    <property type="nucleotide sequence ID" value="NZ_JBHLVO010000002.1"/>
</dbReference>
<organism evidence="3 4">
    <name type="scientific">Metabacillus herbersteinensis</name>
    <dbReference type="NCBI Taxonomy" id="283816"/>
    <lineage>
        <taxon>Bacteria</taxon>
        <taxon>Bacillati</taxon>
        <taxon>Bacillota</taxon>
        <taxon>Bacilli</taxon>
        <taxon>Bacillales</taxon>
        <taxon>Bacillaceae</taxon>
        <taxon>Metabacillus</taxon>
    </lineage>
</organism>
<evidence type="ECO:0000259" key="2">
    <source>
        <dbReference type="PROSITE" id="PS51352"/>
    </source>
</evidence>
<name>A0ABV6GAA5_9BACI</name>
<keyword evidence="4" id="KW-1185">Reference proteome</keyword>
<dbReference type="InterPro" id="IPR017937">
    <property type="entry name" value="Thioredoxin_CS"/>
</dbReference>
<accession>A0ABV6GAA5</accession>
<evidence type="ECO:0000256" key="1">
    <source>
        <dbReference type="ARBA" id="ARBA00023157"/>
    </source>
</evidence>
<dbReference type="CDD" id="cd02966">
    <property type="entry name" value="TlpA_like_family"/>
    <property type="match status" value="1"/>
</dbReference>
<dbReference type="InterPro" id="IPR000866">
    <property type="entry name" value="AhpC/TSA"/>
</dbReference>
<dbReference type="PROSITE" id="PS51352">
    <property type="entry name" value="THIOREDOXIN_2"/>
    <property type="match status" value="1"/>
</dbReference>
<dbReference type="InterPro" id="IPR036249">
    <property type="entry name" value="Thioredoxin-like_sf"/>
</dbReference>
<dbReference type="Gene3D" id="3.40.30.10">
    <property type="entry name" value="Glutaredoxin"/>
    <property type="match status" value="1"/>
</dbReference>
<proteinExistence type="predicted"/>
<keyword evidence="1" id="KW-1015">Disulfide bond</keyword>
<evidence type="ECO:0000313" key="4">
    <source>
        <dbReference type="Proteomes" id="UP001589854"/>
    </source>
</evidence>
<reference evidence="3 4" key="1">
    <citation type="submission" date="2024-09" db="EMBL/GenBank/DDBJ databases">
        <authorList>
            <person name="Sun Q."/>
            <person name="Mori K."/>
        </authorList>
    </citation>
    <scope>NUCLEOTIDE SEQUENCE [LARGE SCALE GENOMIC DNA]</scope>
    <source>
        <strain evidence="3 4">CCM 7228</strain>
    </source>
</reference>
<dbReference type="EMBL" id="JBHLVO010000002">
    <property type="protein sequence ID" value="MFC0270622.1"/>
    <property type="molecule type" value="Genomic_DNA"/>
</dbReference>
<dbReference type="SUPFAM" id="SSF52833">
    <property type="entry name" value="Thioredoxin-like"/>
    <property type="match status" value="1"/>
</dbReference>
<feature type="domain" description="Thioredoxin" evidence="2">
    <location>
        <begin position="32"/>
        <end position="167"/>
    </location>
</feature>
<dbReference type="InterPro" id="IPR013766">
    <property type="entry name" value="Thioredoxin_domain"/>
</dbReference>
<protein>
    <submittedName>
        <fullName evidence="3">TlpA family protein disulfide reductase</fullName>
    </submittedName>
</protein>
<dbReference type="PANTHER" id="PTHR42852:SF17">
    <property type="entry name" value="THIOREDOXIN-LIKE PROTEIN HI_1115"/>
    <property type="match status" value="1"/>
</dbReference>
<evidence type="ECO:0000313" key="3">
    <source>
        <dbReference type="EMBL" id="MFC0270622.1"/>
    </source>
</evidence>
<gene>
    <name evidence="3" type="ORF">ACFFIX_04030</name>
</gene>
<dbReference type="PANTHER" id="PTHR42852">
    <property type="entry name" value="THIOL:DISULFIDE INTERCHANGE PROTEIN DSBE"/>
    <property type="match status" value="1"/>
</dbReference>
<dbReference type="Pfam" id="PF00578">
    <property type="entry name" value="AhpC-TSA"/>
    <property type="match status" value="1"/>
</dbReference>
<sequence>MKKMYRIFLFLFGLGILMSTFVSEVSAEVTGSAEGDLAPEIELNTLTGEQIKLSSLKGKTVIVNFWTSWCTYCQSEVSELNSFYESTNHQELEVLGVNITSSEKSIQQVDQFVKQYKMNFPILLDKQGEVAKSYRIIGIPTTFVIDGNGRIKRKLVGPITKEMLQTL</sequence>
<dbReference type="InterPro" id="IPR050553">
    <property type="entry name" value="Thioredoxin_ResA/DsbE_sf"/>
</dbReference>
<dbReference type="Proteomes" id="UP001589854">
    <property type="component" value="Unassembled WGS sequence"/>
</dbReference>
<dbReference type="PROSITE" id="PS00194">
    <property type="entry name" value="THIOREDOXIN_1"/>
    <property type="match status" value="1"/>
</dbReference>
<comment type="caution">
    <text evidence="3">The sequence shown here is derived from an EMBL/GenBank/DDBJ whole genome shotgun (WGS) entry which is preliminary data.</text>
</comment>